<reference evidence="2 3" key="1">
    <citation type="submission" date="2016-11" db="EMBL/GenBank/DDBJ databases">
        <authorList>
            <person name="Jaros S."/>
            <person name="Januszkiewicz K."/>
            <person name="Wedrychowicz H."/>
        </authorList>
    </citation>
    <scope>NUCLEOTIDE SEQUENCE [LARGE SCALE GENOMIC DNA]</scope>
    <source>
        <strain evidence="2 3">CGMCC 1.6102</strain>
    </source>
</reference>
<sequence>MNLLYPIYKEMMSKNLTDERKPDRAVGSGTESRVHTANENSDQ</sequence>
<proteinExistence type="predicted"/>
<organism evidence="2 3">
    <name type="scientific">Cyclobacterium lianum</name>
    <dbReference type="NCBI Taxonomy" id="388280"/>
    <lineage>
        <taxon>Bacteria</taxon>
        <taxon>Pseudomonadati</taxon>
        <taxon>Bacteroidota</taxon>
        <taxon>Cytophagia</taxon>
        <taxon>Cytophagales</taxon>
        <taxon>Cyclobacteriaceae</taxon>
        <taxon>Cyclobacterium</taxon>
    </lineage>
</organism>
<evidence type="ECO:0000256" key="1">
    <source>
        <dbReference type="SAM" id="MobiDB-lite"/>
    </source>
</evidence>
<keyword evidence="3" id="KW-1185">Reference proteome</keyword>
<dbReference type="Proteomes" id="UP000184513">
    <property type="component" value="Unassembled WGS sequence"/>
</dbReference>
<dbReference type="EMBL" id="FRCY01000014">
    <property type="protein sequence ID" value="SHN26162.1"/>
    <property type="molecule type" value="Genomic_DNA"/>
</dbReference>
<feature type="region of interest" description="Disordered" evidence="1">
    <location>
        <begin position="16"/>
        <end position="43"/>
    </location>
</feature>
<evidence type="ECO:0000313" key="3">
    <source>
        <dbReference type="Proteomes" id="UP000184513"/>
    </source>
</evidence>
<evidence type="ECO:0000313" key="2">
    <source>
        <dbReference type="EMBL" id="SHN26162.1"/>
    </source>
</evidence>
<gene>
    <name evidence="2" type="ORF">SAMN04488057_114111</name>
</gene>
<accession>A0A1M7Q6X4</accession>
<protein>
    <submittedName>
        <fullName evidence="2">Uncharacterized protein</fullName>
    </submittedName>
</protein>
<feature type="compositionally biased region" description="Polar residues" evidence="1">
    <location>
        <begin position="29"/>
        <end position="43"/>
    </location>
</feature>
<dbReference type="AlphaFoldDB" id="A0A1M7Q6X4"/>
<name>A0A1M7Q6X4_9BACT</name>